<evidence type="ECO:0000256" key="4">
    <source>
        <dbReference type="ARBA" id="ARBA00022801"/>
    </source>
</evidence>
<dbReference type="EMBL" id="ML996593">
    <property type="protein sequence ID" value="KAF2752811.1"/>
    <property type="molecule type" value="Genomic_DNA"/>
</dbReference>
<proteinExistence type="inferred from homology"/>
<dbReference type="AlphaFoldDB" id="A0A6A6VU90"/>
<dbReference type="CDD" id="cd01517">
    <property type="entry name" value="PAP_phosphatase"/>
    <property type="match status" value="1"/>
</dbReference>
<reference evidence="7" key="1">
    <citation type="journal article" date="2020" name="Stud. Mycol.">
        <title>101 Dothideomycetes genomes: a test case for predicting lifestyles and emergence of pathogens.</title>
        <authorList>
            <person name="Haridas S."/>
            <person name="Albert R."/>
            <person name="Binder M."/>
            <person name="Bloem J."/>
            <person name="Labutti K."/>
            <person name="Salamov A."/>
            <person name="Andreopoulos B."/>
            <person name="Baker S."/>
            <person name="Barry K."/>
            <person name="Bills G."/>
            <person name="Bluhm B."/>
            <person name="Cannon C."/>
            <person name="Castanera R."/>
            <person name="Culley D."/>
            <person name="Daum C."/>
            <person name="Ezra D."/>
            <person name="Gonzalez J."/>
            <person name="Henrissat B."/>
            <person name="Kuo A."/>
            <person name="Liang C."/>
            <person name="Lipzen A."/>
            <person name="Lutzoni F."/>
            <person name="Magnuson J."/>
            <person name="Mondo S."/>
            <person name="Nolan M."/>
            <person name="Ohm R."/>
            <person name="Pangilinan J."/>
            <person name="Park H.-J."/>
            <person name="Ramirez L."/>
            <person name="Alfaro M."/>
            <person name="Sun H."/>
            <person name="Tritt A."/>
            <person name="Yoshinaga Y."/>
            <person name="Zwiers L.-H."/>
            <person name="Turgeon B."/>
            <person name="Goodwin S."/>
            <person name="Spatafora J."/>
            <person name="Crous P."/>
            <person name="Grigoriev I."/>
        </authorList>
    </citation>
    <scope>NUCLEOTIDE SEQUENCE</scope>
    <source>
        <strain evidence="7">CBS 121739</strain>
    </source>
</reference>
<comment type="similarity">
    <text evidence="2">Belongs to the inositol monophosphatase superfamily.</text>
</comment>
<comment type="cofactor">
    <cofactor evidence="1 6">
        <name>Mg(2+)</name>
        <dbReference type="ChEBI" id="CHEBI:18420"/>
    </cofactor>
</comment>
<dbReference type="RefSeq" id="XP_033595262.1">
    <property type="nucleotide sequence ID" value="XM_033742562.1"/>
</dbReference>
<evidence type="ECO:0000313" key="7">
    <source>
        <dbReference type="EMBL" id="KAF2752811.1"/>
    </source>
</evidence>
<dbReference type="PANTHER" id="PTHR43200">
    <property type="entry name" value="PHOSPHATASE"/>
    <property type="match status" value="1"/>
</dbReference>
<organism evidence="7 8">
    <name type="scientific">Pseudovirgaria hyperparasitica</name>
    <dbReference type="NCBI Taxonomy" id="470096"/>
    <lineage>
        <taxon>Eukaryota</taxon>
        <taxon>Fungi</taxon>
        <taxon>Dikarya</taxon>
        <taxon>Ascomycota</taxon>
        <taxon>Pezizomycotina</taxon>
        <taxon>Dothideomycetes</taxon>
        <taxon>Dothideomycetes incertae sedis</taxon>
        <taxon>Acrospermales</taxon>
        <taxon>Acrospermaceae</taxon>
        <taxon>Pseudovirgaria</taxon>
    </lineage>
</organism>
<evidence type="ECO:0000256" key="3">
    <source>
        <dbReference type="ARBA" id="ARBA00022723"/>
    </source>
</evidence>
<feature type="binding site" evidence="6">
    <location>
        <position position="136"/>
    </location>
    <ligand>
        <name>Mg(2+)</name>
        <dbReference type="ChEBI" id="CHEBI:18420"/>
        <label>1</label>
        <note>catalytic</note>
    </ligand>
</feature>
<dbReference type="OrthoDB" id="411145at2759"/>
<feature type="binding site" evidence="6">
    <location>
        <position position="291"/>
    </location>
    <ligand>
        <name>Mg(2+)</name>
        <dbReference type="ChEBI" id="CHEBI:18420"/>
        <label>1</label>
        <note>catalytic</note>
    </ligand>
</feature>
<feature type="binding site" evidence="6">
    <location>
        <position position="69"/>
    </location>
    <ligand>
        <name>Mg(2+)</name>
        <dbReference type="ChEBI" id="CHEBI:18420"/>
        <label>1</label>
        <note>catalytic</note>
    </ligand>
</feature>
<evidence type="ECO:0000256" key="5">
    <source>
        <dbReference type="ARBA" id="ARBA00022842"/>
    </source>
</evidence>
<evidence type="ECO:0000256" key="6">
    <source>
        <dbReference type="PIRSR" id="PIRSR600760-2"/>
    </source>
</evidence>
<feature type="binding site" evidence="6">
    <location>
        <position position="133"/>
    </location>
    <ligand>
        <name>Mg(2+)</name>
        <dbReference type="ChEBI" id="CHEBI:18420"/>
        <label>1</label>
        <note>catalytic</note>
    </ligand>
</feature>
<keyword evidence="4" id="KW-0378">Hydrolase</keyword>
<name>A0A6A6VU90_9PEZI</name>
<evidence type="ECO:0000313" key="8">
    <source>
        <dbReference type="Proteomes" id="UP000799437"/>
    </source>
</evidence>
<accession>A0A6A6VU90</accession>
<sequence>MNPYSKELTIACLAVQRAAILTRDLLSIVDKGALEKADLSPVTVGDFATQALLISALHYNFPSDHFVGEESADELRKKPALLKRVWELVRNTHLDDADEVFLPHPSSLDDMLRLIDLGGAGQGGREGRTWVLDPIDGTATFIQGQQYAINLALLVRGEQQLGVIGCPNLPATPGTIEETRVDTDGHGCLLSAIKGHGAYIRLMTTGMLSPATLIQKHANSVKVEDIKVTECTTTSSMVLSLHREVFDRLGAAWPGTDLWSSLMKYVALTIGGCNVNVRIVKSQSYKSCIWDHAGGQLIFEEVGGKVTDINGKHIDFGLGRQMSANFGLVCAPANLHAQILKVVQEVIAAEPHMVAP</sequence>
<evidence type="ECO:0000256" key="2">
    <source>
        <dbReference type="ARBA" id="ARBA00009759"/>
    </source>
</evidence>
<feature type="binding site" evidence="6">
    <location>
        <position position="135"/>
    </location>
    <ligand>
        <name>Mg(2+)</name>
        <dbReference type="ChEBI" id="CHEBI:18420"/>
        <label>1</label>
        <note>catalytic</note>
    </ligand>
</feature>
<dbReference type="GeneID" id="54483616"/>
<keyword evidence="3 6" id="KW-0479">Metal-binding</keyword>
<dbReference type="InterPro" id="IPR051090">
    <property type="entry name" value="Inositol_monoP_superfamily"/>
</dbReference>
<dbReference type="GO" id="GO:0008441">
    <property type="term" value="F:3'(2'),5'-bisphosphate nucleotidase activity"/>
    <property type="evidence" value="ECO:0007669"/>
    <property type="project" value="TreeGrafter"/>
</dbReference>
<protein>
    <submittedName>
        <fullName evidence="7">Myo-inositol-1-monophosphatase</fullName>
    </submittedName>
</protein>
<keyword evidence="8" id="KW-1185">Reference proteome</keyword>
<keyword evidence="5 6" id="KW-0460">Magnesium</keyword>
<dbReference type="GO" id="GO:0046872">
    <property type="term" value="F:metal ion binding"/>
    <property type="evidence" value="ECO:0007669"/>
    <property type="project" value="UniProtKB-KW"/>
</dbReference>
<gene>
    <name evidence="7" type="ORF">EJ05DRAFT_458780</name>
</gene>
<dbReference type="PANTHER" id="PTHR43200:SF2">
    <property type="entry name" value="3'(2'),5'-BISPHOSPHATE NUCLEOTIDASE"/>
    <property type="match status" value="1"/>
</dbReference>
<dbReference type="Proteomes" id="UP000799437">
    <property type="component" value="Unassembled WGS sequence"/>
</dbReference>
<dbReference type="Gene3D" id="3.40.190.80">
    <property type="match status" value="1"/>
</dbReference>
<dbReference type="GO" id="GO:0000103">
    <property type="term" value="P:sulfate assimilation"/>
    <property type="evidence" value="ECO:0007669"/>
    <property type="project" value="TreeGrafter"/>
</dbReference>
<dbReference type="Gene3D" id="3.30.540.10">
    <property type="entry name" value="Fructose-1,6-Bisphosphatase, subunit A, domain 1"/>
    <property type="match status" value="1"/>
</dbReference>
<dbReference type="Pfam" id="PF00459">
    <property type="entry name" value="Inositol_P"/>
    <property type="match status" value="1"/>
</dbReference>
<dbReference type="InterPro" id="IPR000760">
    <property type="entry name" value="Inositol_monophosphatase-like"/>
</dbReference>
<dbReference type="SUPFAM" id="SSF56655">
    <property type="entry name" value="Carbohydrate phosphatase"/>
    <property type="match status" value="1"/>
</dbReference>
<evidence type="ECO:0000256" key="1">
    <source>
        <dbReference type="ARBA" id="ARBA00001946"/>
    </source>
</evidence>